<dbReference type="EMBL" id="JAUDFV010000147">
    <property type="protein sequence ID" value="KAL2720146.1"/>
    <property type="molecule type" value="Genomic_DNA"/>
</dbReference>
<protein>
    <submittedName>
        <fullName evidence="2">Uncharacterized protein</fullName>
    </submittedName>
</protein>
<evidence type="ECO:0000313" key="3">
    <source>
        <dbReference type="Proteomes" id="UP001607302"/>
    </source>
</evidence>
<dbReference type="Proteomes" id="UP001607302">
    <property type="component" value="Unassembled WGS sequence"/>
</dbReference>
<gene>
    <name evidence="2" type="ORF">V1478_010412</name>
</gene>
<comment type="caution">
    <text evidence="2">The sequence shown here is derived from an EMBL/GenBank/DDBJ whole genome shotgun (WGS) entry which is preliminary data.</text>
</comment>
<sequence length="223" mass="25441">MKSAFDRTRDLLERILMRLNETTRGGGGGGEERGSEGGGEEGRGESGLFRKAKAVYGRFDNGTELFMTPLRIISKNCPHKRHTMKRNRSFSIRNSRNSRLYGSISEPSVCLSYTHYFQNHKNSTFLVKEVRRCMDERKTLLSLAPKEASGRYVRLLREYRSDTARMLYSRFTAAGVITPTAATTIAMPLPRCFVVPERVKQLLLMETERDIFRSVRKSSTLNS</sequence>
<evidence type="ECO:0000313" key="2">
    <source>
        <dbReference type="EMBL" id="KAL2720146.1"/>
    </source>
</evidence>
<proteinExistence type="predicted"/>
<organism evidence="2 3">
    <name type="scientific">Vespula squamosa</name>
    <name type="common">Southern yellow jacket</name>
    <name type="synonym">Wasp</name>
    <dbReference type="NCBI Taxonomy" id="30214"/>
    <lineage>
        <taxon>Eukaryota</taxon>
        <taxon>Metazoa</taxon>
        <taxon>Ecdysozoa</taxon>
        <taxon>Arthropoda</taxon>
        <taxon>Hexapoda</taxon>
        <taxon>Insecta</taxon>
        <taxon>Pterygota</taxon>
        <taxon>Neoptera</taxon>
        <taxon>Endopterygota</taxon>
        <taxon>Hymenoptera</taxon>
        <taxon>Apocrita</taxon>
        <taxon>Aculeata</taxon>
        <taxon>Vespoidea</taxon>
        <taxon>Vespidae</taxon>
        <taxon>Vespinae</taxon>
        <taxon>Vespula</taxon>
    </lineage>
</organism>
<name>A0ABD2AHP7_VESSQ</name>
<keyword evidence="3" id="KW-1185">Reference proteome</keyword>
<accession>A0ABD2AHP7</accession>
<evidence type="ECO:0000256" key="1">
    <source>
        <dbReference type="SAM" id="MobiDB-lite"/>
    </source>
</evidence>
<feature type="region of interest" description="Disordered" evidence="1">
    <location>
        <begin position="19"/>
        <end position="45"/>
    </location>
</feature>
<dbReference type="AlphaFoldDB" id="A0ABD2AHP7"/>
<reference evidence="2 3" key="1">
    <citation type="journal article" date="2024" name="Ann. Entomol. Soc. Am.">
        <title>Genomic analyses of the southern and eastern yellowjacket wasps (Hymenoptera: Vespidae) reveal evolutionary signatures of social life.</title>
        <authorList>
            <person name="Catto M.A."/>
            <person name="Caine P.B."/>
            <person name="Orr S.E."/>
            <person name="Hunt B.G."/>
            <person name="Goodisman M.A.D."/>
        </authorList>
    </citation>
    <scope>NUCLEOTIDE SEQUENCE [LARGE SCALE GENOMIC DNA]</scope>
    <source>
        <strain evidence="2">233</strain>
        <tissue evidence="2">Head and thorax</tissue>
    </source>
</reference>
<feature type="non-terminal residue" evidence="2">
    <location>
        <position position="223"/>
    </location>
</feature>
<feature type="compositionally biased region" description="Basic and acidic residues" evidence="1">
    <location>
        <begin position="30"/>
        <end position="44"/>
    </location>
</feature>